<dbReference type="PANTHER" id="PTHR46889">
    <property type="entry name" value="TRANSPOSASE INSF FOR INSERTION SEQUENCE IS3B-RELATED"/>
    <property type="match status" value="1"/>
</dbReference>
<sequence length="151" mass="17587">MRMNSKGEKSVLADKIHELNKQVLAKEEELAVLKKTRAYLPQSKAQRFQFIEDHSSEFTVERLCSILEVSRSGFYKWRSAEVSPQAKRKALLLKRVAYLFEANHGQYGSPKITLLLREEGYIISERTVGKYMRELGLRAYYAKQVDKKLEE</sequence>
<keyword evidence="1" id="KW-0175">Coiled coil</keyword>
<organism evidence="3 4">
    <name type="scientific">Paenibacillus phytohabitans</name>
    <dbReference type="NCBI Taxonomy" id="2654978"/>
    <lineage>
        <taxon>Bacteria</taxon>
        <taxon>Bacillati</taxon>
        <taxon>Bacillota</taxon>
        <taxon>Bacilli</taxon>
        <taxon>Bacillales</taxon>
        <taxon>Paenibacillaceae</taxon>
        <taxon>Paenibacillus</taxon>
    </lineage>
</organism>
<dbReference type="InterPro" id="IPR050900">
    <property type="entry name" value="Transposase_IS3/IS150/IS904"/>
</dbReference>
<comment type="caution">
    <text evidence="3">The sequence shown here is derived from an EMBL/GenBank/DDBJ whole genome shotgun (WGS) entry which is preliminary data.</text>
</comment>
<keyword evidence="4" id="KW-1185">Reference proteome</keyword>
<protein>
    <submittedName>
        <fullName evidence="3">IS3 family transposase</fullName>
    </submittedName>
</protein>
<evidence type="ECO:0000313" key="3">
    <source>
        <dbReference type="EMBL" id="NOU81640.1"/>
    </source>
</evidence>
<reference evidence="3 4" key="1">
    <citation type="submission" date="2019-10" db="EMBL/GenBank/DDBJ databases">
        <title>Description of Paenibacillus terricola sp. nov.</title>
        <authorList>
            <person name="Carlier A."/>
            <person name="Qi S."/>
        </authorList>
    </citation>
    <scope>NUCLEOTIDE SEQUENCE [LARGE SCALE GENOMIC DNA]</scope>
    <source>
        <strain evidence="3 4">LMG 31459</strain>
    </source>
</reference>
<dbReference type="EMBL" id="WHOB01000067">
    <property type="protein sequence ID" value="NOU81640.1"/>
    <property type="molecule type" value="Genomic_DNA"/>
</dbReference>
<evidence type="ECO:0000313" key="4">
    <source>
        <dbReference type="Proteomes" id="UP000596857"/>
    </source>
</evidence>
<dbReference type="InterPro" id="IPR025948">
    <property type="entry name" value="HTH-like_dom"/>
</dbReference>
<dbReference type="PANTHER" id="PTHR46889:SF4">
    <property type="entry name" value="TRANSPOSASE INSO FOR INSERTION SEQUENCE ELEMENT IS911B-RELATED"/>
    <property type="match status" value="1"/>
</dbReference>
<accession>A0ABX1YKR7</accession>
<dbReference type="Pfam" id="PF13276">
    <property type="entry name" value="HTH_21"/>
    <property type="match status" value="1"/>
</dbReference>
<name>A0ABX1YKR7_9BACL</name>
<evidence type="ECO:0000259" key="2">
    <source>
        <dbReference type="Pfam" id="PF13276"/>
    </source>
</evidence>
<feature type="coiled-coil region" evidence="1">
    <location>
        <begin position="9"/>
        <end position="36"/>
    </location>
</feature>
<dbReference type="Proteomes" id="UP000596857">
    <property type="component" value="Unassembled WGS sequence"/>
</dbReference>
<gene>
    <name evidence="3" type="ORF">GC101_22520</name>
</gene>
<feature type="domain" description="HTH-like" evidence="2">
    <location>
        <begin position="90"/>
        <end position="143"/>
    </location>
</feature>
<proteinExistence type="predicted"/>
<evidence type="ECO:0000256" key="1">
    <source>
        <dbReference type="SAM" id="Coils"/>
    </source>
</evidence>